<evidence type="ECO:0000256" key="3">
    <source>
        <dbReference type="ARBA" id="ARBA00023163"/>
    </source>
</evidence>
<protein>
    <submittedName>
        <fullName evidence="6">TetR family transcriptional regulator</fullName>
    </submittedName>
</protein>
<keyword evidence="7" id="KW-1185">Reference proteome</keyword>
<dbReference type="PANTHER" id="PTHR47506:SF1">
    <property type="entry name" value="HTH-TYPE TRANSCRIPTIONAL REGULATOR YJDC"/>
    <property type="match status" value="1"/>
</dbReference>
<feature type="DNA-binding region" description="H-T-H motif" evidence="4">
    <location>
        <begin position="29"/>
        <end position="48"/>
    </location>
</feature>
<dbReference type="Pfam" id="PF00440">
    <property type="entry name" value="TetR_N"/>
    <property type="match status" value="1"/>
</dbReference>
<dbReference type="Gene3D" id="1.10.10.60">
    <property type="entry name" value="Homeodomain-like"/>
    <property type="match status" value="1"/>
</dbReference>
<reference evidence="6 7" key="1">
    <citation type="submission" date="2019-12" db="EMBL/GenBank/DDBJ databases">
        <title>Novel species isolated from a subtropical stream in China.</title>
        <authorList>
            <person name="Lu H."/>
        </authorList>
    </citation>
    <scope>NUCLEOTIDE SEQUENCE [LARGE SCALE GENOMIC DNA]</scope>
    <source>
        <strain evidence="6 7">FT127W</strain>
    </source>
</reference>
<dbReference type="EMBL" id="WWCU01000036">
    <property type="protein sequence ID" value="MYN10332.1"/>
    <property type="molecule type" value="Genomic_DNA"/>
</dbReference>
<evidence type="ECO:0000259" key="5">
    <source>
        <dbReference type="PROSITE" id="PS50977"/>
    </source>
</evidence>
<keyword evidence="2 4" id="KW-0238">DNA-binding</keyword>
<dbReference type="InterPro" id="IPR011075">
    <property type="entry name" value="TetR_C"/>
</dbReference>
<keyword evidence="3" id="KW-0804">Transcription</keyword>
<dbReference type="SUPFAM" id="SSF46689">
    <property type="entry name" value="Homeodomain-like"/>
    <property type="match status" value="1"/>
</dbReference>
<evidence type="ECO:0000256" key="4">
    <source>
        <dbReference type="PROSITE-ProRule" id="PRU00335"/>
    </source>
</evidence>
<dbReference type="AlphaFoldDB" id="A0A7X4KPM1"/>
<proteinExistence type="predicted"/>
<gene>
    <name evidence="6" type="ORF">GTP77_23695</name>
</gene>
<sequence length="192" mass="21214">MARTKAFEPQKALDAALEVFWTLGYDNASLEVLLAAMGIAKQSLYDTFGDKRSLFMLAMQQYRRNTITSMQRMLATAPTVREGFAALLHGLAAETREQHERGCLLLSANLQRNLDDEAVASFLQENNDEVESVFCAALRQAQQRGELRAEADPQALARFLIVSVQGMRAMARLKSDRAALAQVADLALAALH</sequence>
<dbReference type="GO" id="GO:0003677">
    <property type="term" value="F:DNA binding"/>
    <property type="evidence" value="ECO:0007669"/>
    <property type="project" value="UniProtKB-UniRule"/>
</dbReference>
<dbReference type="RefSeq" id="WP_161074625.1">
    <property type="nucleotide sequence ID" value="NZ_CP086370.1"/>
</dbReference>
<keyword evidence="1" id="KW-0805">Transcription regulation</keyword>
<dbReference type="SUPFAM" id="SSF48498">
    <property type="entry name" value="Tetracyclin repressor-like, C-terminal domain"/>
    <property type="match status" value="1"/>
</dbReference>
<dbReference type="PROSITE" id="PS50977">
    <property type="entry name" value="HTH_TETR_2"/>
    <property type="match status" value="1"/>
</dbReference>
<dbReference type="InterPro" id="IPR009057">
    <property type="entry name" value="Homeodomain-like_sf"/>
</dbReference>
<organism evidence="6 7">
    <name type="scientific">Pseudoduganella aquatica</name>
    <dbReference type="NCBI Taxonomy" id="2660641"/>
    <lineage>
        <taxon>Bacteria</taxon>
        <taxon>Pseudomonadati</taxon>
        <taxon>Pseudomonadota</taxon>
        <taxon>Betaproteobacteria</taxon>
        <taxon>Burkholderiales</taxon>
        <taxon>Oxalobacteraceae</taxon>
        <taxon>Telluria group</taxon>
        <taxon>Pseudoduganella</taxon>
    </lineage>
</organism>
<dbReference type="InterPro" id="IPR001647">
    <property type="entry name" value="HTH_TetR"/>
</dbReference>
<name>A0A7X4KPM1_9BURK</name>
<feature type="domain" description="HTH tetR-type" evidence="5">
    <location>
        <begin position="6"/>
        <end position="66"/>
    </location>
</feature>
<dbReference type="PANTHER" id="PTHR47506">
    <property type="entry name" value="TRANSCRIPTIONAL REGULATORY PROTEIN"/>
    <property type="match status" value="1"/>
</dbReference>
<evidence type="ECO:0000256" key="1">
    <source>
        <dbReference type="ARBA" id="ARBA00023015"/>
    </source>
</evidence>
<evidence type="ECO:0000313" key="6">
    <source>
        <dbReference type="EMBL" id="MYN10332.1"/>
    </source>
</evidence>
<dbReference type="Proteomes" id="UP000450676">
    <property type="component" value="Unassembled WGS sequence"/>
</dbReference>
<evidence type="ECO:0000256" key="2">
    <source>
        <dbReference type="ARBA" id="ARBA00023125"/>
    </source>
</evidence>
<accession>A0A7X4KPM1</accession>
<dbReference type="Pfam" id="PF16925">
    <property type="entry name" value="TetR_C_13"/>
    <property type="match status" value="1"/>
</dbReference>
<evidence type="ECO:0000313" key="7">
    <source>
        <dbReference type="Proteomes" id="UP000450676"/>
    </source>
</evidence>
<comment type="caution">
    <text evidence="6">The sequence shown here is derived from an EMBL/GenBank/DDBJ whole genome shotgun (WGS) entry which is preliminary data.</text>
</comment>
<dbReference type="InterPro" id="IPR036271">
    <property type="entry name" value="Tet_transcr_reg_TetR-rel_C_sf"/>
</dbReference>
<dbReference type="Gene3D" id="1.10.357.10">
    <property type="entry name" value="Tetracycline Repressor, domain 2"/>
    <property type="match status" value="1"/>
</dbReference>